<dbReference type="Proteomes" id="UP001187471">
    <property type="component" value="Unassembled WGS sequence"/>
</dbReference>
<evidence type="ECO:0000313" key="5">
    <source>
        <dbReference type="Proteomes" id="UP001187471"/>
    </source>
</evidence>
<dbReference type="PANTHER" id="PTHR47584:SF9">
    <property type="entry name" value="L10-INTERACTING MYB DOMAIN-CONTAINING PROTEIN-LIKE"/>
    <property type="match status" value="1"/>
</dbReference>
<dbReference type="PANTHER" id="PTHR47584">
    <property type="match status" value="1"/>
</dbReference>
<feature type="domain" description="Myb/SANT-like" evidence="2">
    <location>
        <begin position="24"/>
        <end position="118"/>
    </location>
</feature>
<feature type="compositionally biased region" description="Basic residues" evidence="1">
    <location>
        <begin position="1"/>
        <end position="13"/>
    </location>
</feature>
<name>A0AA88QZX6_9ASTE</name>
<evidence type="ECO:0000256" key="1">
    <source>
        <dbReference type="SAM" id="MobiDB-lite"/>
    </source>
</evidence>
<reference evidence="3" key="1">
    <citation type="submission" date="2022-12" db="EMBL/GenBank/DDBJ databases">
        <title>Draft genome assemblies for two species of Escallonia (Escalloniales).</title>
        <authorList>
            <person name="Chanderbali A."/>
            <person name="Dervinis C."/>
            <person name="Anghel I."/>
            <person name="Soltis D."/>
            <person name="Soltis P."/>
            <person name="Zapata F."/>
        </authorList>
    </citation>
    <scope>NUCLEOTIDE SEQUENCE</scope>
    <source>
        <strain evidence="3">UCBG92.1500</strain>
        <tissue evidence="3">Leaf</tissue>
    </source>
</reference>
<protein>
    <recommendedName>
        <fullName evidence="2">Myb/SANT-like domain-containing protein</fullName>
    </recommendedName>
</protein>
<dbReference type="EMBL" id="JAVXUO010001714">
    <property type="protein sequence ID" value="KAK2979771.1"/>
    <property type="molecule type" value="Genomic_DNA"/>
</dbReference>
<evidence type="ECO:0000313" key="3">
    <source>
        <dbReference type="EMBL" id="KAK2972710.1"/>
    </source>
</evidence>
<feature type="region of interest" description="Disordered" evidence="1">
    <location>
        <begin position="151"/>
        <end position="208"/>
    </location>
</feature>
<keyword evidence="5" id="KW-1185">Reference proteome</keyword>
<dbReference type="EMBL" id="JAVXUO010002496">
    <property type="protein sequence ID" value="KAK2972710.1"/>
    <property type="molecule type" value="Genomic_DNA"/>
</dbReference>
<organism evidence="3 5">
    <name type="scientific">Escallonia rubra</name>
    <dbReference type="NCBI Taxonomy" id="112253"/>
    <lineage>
        <taxon>Eukaryota</taxon>
        <taxon>Viridiplantae</taxon>
        <taxon>Streptophyta</taxon>
        <taxon>Embryophyta</taxon>
        <taxon>Tracheophyta</taxon>
        <taxon>Spermatophyta</taxon>
        <taxon>Magnoliopsida</taxon>
        <taxon>eudicotyledons</taxon>
        <taxon>Gunneridae</taxon>
        <taxon>Pentapetalae</taxon>
        <taxon>asterids</taxon>
        <taxon>campanulids</taxon>
        <taxon>Escalloniales</taxon>
        <taxon>Escalloniaceae</taxon>
        <taxon>Escallonia</taxon>
    </lineage>
</organism>
<evidence type="ECO:0000313" key="4">
    <source>
        <dbReference type="EMBL" id="KAK2979771.1"/>
    </source>
</evidence>
<dbReference type="Pfam" id="PF12776">
    <property type="entry name" value="Myb_DNA-bind_3"/>
    <property type="match status" value="1"/>
</dbReference>
<comment type="caution">
    <text evidence="3">The sequence shown here is derived from an EMBL/GenBank/DDBJ whole genome shotgun (WGS) entry which is preliminary data.</text>
</comment>
<proteinExistence type="predicted"/>
<feature type="compositionally biased region" description="Polar residues" evidence="1">
    <location>
        <begin position="163"/>
        <end position="172"/>
    </location>
</feature>
<dbReference type="InterPro" id="IPR024752">
    <property type="entry name" value="Myb/SANT-like_dom"/>
</dbReference>
<feature type="region of interest" description="Disordered" evidence="1">
    <location>
        <begin position="1"/>
        <end position="21"/>
    </location>
</feature>
<dbReference type="InterPro" id="IPR045026">
    <property type="entry name" value="LIMYB"/>
</dbReference>
<evidence type="ECO:0000259" key="2">
    <source>
        <dbReference type="Pfam" id="PF12776"/>
    </source>
</evidence>
<accession>A0AA88QZX6</accession>
<dbReference type="AlphaFoldDB" id="A0AA88QZX6"/>
<sequence>MASRSTRLRRTPHKQQPEPQARAKWTASLTKILADVMVDQVHKGNRQKSSFSKKGWKYICEDFYKHAGLNWDKDQLKNRFAVLRKQYVITKSLLDEPNFSWDEATGAIVGTEEAWNKHIMEHPDAETVRNTGCPIYKQLCTIFLEEGTNGKHNGAAEHEKGTPDSTSYQPPLNTIKAEERSESEEMANMDGEQDRFQSATSSKDGVRKRGRMGVDNAIANAVLEMAAASKLRAVAIKQCSERFSIADCVRTLDQMEGVNERVNFGALDLFNNRSARETFLSLKADKRLTWLQGKCSILCDL</sequence>
<gene>
    <name evidence="3" type="ORF">RJ640_022151</name>
    <name evidence="4" type="ORF">RJ640_026400</name>
</gene>